<dbReference type="EMBL" id="OD576816">
    <property type="protein sequence ID" value="CAD7450632.1"/>
    <property type="molecule type" value="Genomic_DNA"/>
</dbReference>
<dbReference type="AlphaFoldDB" id="A0A7R9FBQ4"/>
<evidence type="ECO:0000313" key="1">
    <source>
        <dbReference type="EMBL" id="CAD7450632.1"/>
    </source>
</evidence>
<proteinExistence type="predicted"/>
<organism evidence="1">
    <name type="scientific">Timema bartmani</name>
    <dbReference type="NCBI Taxonomy" id="61472"/>
    <lineage>
        <taxon>Eukaryota</taxon>
        <taxon>Metazoa</taxon>
        <taxon>Ecdysozoa</taxon>
        <taxon>Arthropoda</taxon>
        <taxon>Hexapoda</taxon>
        <taxon>Insecta</taxon>
        <taxon>Pterygota</taxon>
        <taxon>Neoptera</taxon>
        <taxon>Polyneoptera</taxon>
        <taxon>Phasmatodea</taxon>
        <taxon>Timematodea</taxon>
        <taxon>Timematoidea</taxon>
        <taxon>Timematidae</taxon>
        <taxon>Timema</taxon>
    </lineage>
</organism>
<reference evidence="1" key="1">
    <citation type="submission" date="2020-11" db="EMBL/GenBank/DDBJ databases">
        <authorList>
            <person name="Tran Van P."/>
        </authorList>
    </citation>
    <scope>NUCLEOTIDE SEQUENCE</scope>
</reference>
<accession>A0A7R9FBQ4</accession>
<gene>
    <name evidence="1" type="ORF">TBIB3V08_LOCUS12902</name>
</gene>
<protein>
    <submittedName>
        <fullName evidence="1">Uncharacterized protein</fullName>
    </submittedName>
</protein>
<sequence>MEEHGLEVFEWIEPQAGPLPGPSAVRSGTQPLLQSNNLENSLLISLSKYRANTPEHVKKKDTHTDVEELDSDVKLFQGIQEWKNSTNKELATGIGKFASAQEGL</sequence>
<name>A0A7R9FBQ4_9NEOP</name>